<name>A0ABV8IIK3_9ACTN</name>
<dbReference type="Proteomes" id="UP001595850">
    <property type="component" value="Unassembled WGS sequence"/>
</dbReference>
<keyword evidence="1" id="KW-0812">Transmembrane</keyword>
<feature type="transmembrane region" description="Helical" evidence="1">
    <location>
        <begin position="51"/>
        <end position="73"/>
    </location>
</feature>
<keyword evidence="3" id="KW-1185">Reference proteome</keyword>
<reference evidence="3" key="1">
    <citation type="journal article" date="2019" name="Int. J. Syst. Evol. Microbiol.">
        <title>The Global Catalogue of Microorganisms (GCM) 10K type strain sequencing project: providing services to taxonomists for standard genome sequencing and annotation.</title>
        <authorList>
            <consortium name="The Broad Institute Genomics Platform"/>
            <consortium name="The Broad Institute Genome Sequencing Center for Infectious Disease"/>
            <person name="Wu L."/>
            <person name="Ma J."/>
        </authorList>
    </citation>
    <scope>NUCLEOTIDE SEQUENCE [LARGE SCALE GENOMIC DNA]</scope>
    <source>
        <strain evidence="3">TBRC 4489</strain>
    </source>
</reference>
<keyword evidence="1" id="KW-1133">Transmembrane helix</keyword>
<organism evidence="2 3">
    <name type="scientific">Planomonospora corallina</name>
    <dbReference type="NCBI Taxonomy" id="1806052"/>
    <lineage>
        <taxon>Bacteria</taxon>
        <taxon>Bacillati</taxon>
        <taxon>Actinomycetota</taxon>
        <taxon>Actinomycetes</taxon>
        <taxon>Streptosporangiales</taxon>
        <taxon>Streptosporangiaceae</taxon>
        <taxon>Planomonospora</taxon>
    </lineage>
</organism>
<evidence type="ECO:0000313" key="3">
    <source>
        <dbReference type="Proteomes" id="UP001595850"/>
    </source>
</evidence>
<keyword evidence="1" id="KW-0472">Membrane</keyword>
<proteinExistence type="predicted"/>
<accession>A0ABV8IIK3</accession>
<sequence>MTIDSSNPNEQNYKPLAFVLTLFSSILMVMPIHIVVEVSESGLRQPITPAFIPALILVGLPSLGALVGAFLRFQGSGGRFFGIILGIFIASVILMALLIFWVFHSVD</sequence>
<protein>
    <submittedName>
        <fullName evidence="2">Uncharacterized protein</fullName>
    </submittedName>
</protein>
<feature type="transmembrane region" description="Helical" evidence="1">
    <location>
        <begin position="80"/>
        <end position="103"/>
    </location>
</feature>
<evidence type="ECO:0000256" key="1">
    <source>
        <dbReference type="SAM" id="Phobius"/>
    </source>
</evidence>
<comment type="caution">
    <text evidence="2">The sequence shown here is derived from an EMBL/GenBank/DDBJ whole genome shotgun (WGS) entry which is preliminary data.</text>
</comment>
<dbReference type="EMBL" id="JBHSBM010000042">
    <property type="protein sequence ID" value="MFC4062278.1"/>
    <property type="molecule type" value="Genomic_DNA"/>
</dbReference>
<dbReference type="RefSeq" id="WP_377293252.1">
    <property type="nucleotide sequence ID" value="NZ_JBHSBM010000042.1"/>
</dbReference>
<gene>
    <name evidence="2" type="ORF">ACFOWE_28585</name>
</gene>
<feature type="transmembrane region" description="Helical" evidence="1">
    <location>
        <begin position="16"/>
        <end position="36"/>
    </location>
</feature>
<evidence type="ECO:0000313" key="2">
    <source>
        <dbReference type="EMBL" id="MFC4062278.1"/>
    </source>
</evidence>